<gene>
    <name evidence="1" type="ORF">B0T17DRAFT_521552</name>
</gene>
<evidence type="ECO:0000313" key="1">
    <source>
        <dbReference type="EMBL" id="KAK0637385.1"/>
    </source>
</evidence>
<reference evidence="1" key="1">
    <citation type="submission" date="2023-06" db="EMBL/GenBank/DDBJ databases">
        <title>Genome-scale phylogeny and comparative genomics of the fungal order Sordariales.</title>
        <authorList>
            <consortium name="Lawrence Berkeley National Laboratory"/>
            <person name="Hensen N."/>
            <person name="Bonometti L."/>
            <person name="Westerberg I."/>
            <person name="Brannstrom I.O."/>
            <person name="Guillou S."/>
            <person name="Cros-Aarteil S."/>
            <person name="Calhoun S."/>
            <person name="Haridas S."/>
            <person name="Kuo A."/>
            <person name="Mondo S."/>
            <person name="Pangilinan J."/>
            <person name="Riley R."/>
            <person name="LaButti K."/>
            <person name="Andreopoulos B."/>
            <person name="Lipzen A."/>
            <person name="Chen C."/>
            <person name="Yanf M."/>
            <person name="Daum C."/>
            <person name="Ng V."/>
            <person name="Clum A."/>
            <person name="Steindorff A."/>
            <person name="Ohm R."/>
            <person name="Martin F."/>
            <person name="Silar P."/>
            <person name="Natvig D."/>
            <person name="Lalanne C."/>
            <person name="Gautier V."/>
            <person name="Ament-velasquez S.L."/>
            <person name="Kruys A."/>
            <person name="Hutchinson M.I."/>
            <person name="Powell A.J."/>
            <person name="Barry K."/>
            <person name="Miller A.N."/>
            <person name="Grigoriev I.V."/>
            <person name="Debuchy R."/>
            <person name="Gladieux P."/>
            <person name="Thoren M.H."/>
            <person name="Johannesson H."/>
        </authorList>
    </citation>
    <scope>NUCLEOTIDE SEQUENCE</scope>
    <source>
        <strain evidence="1">SMH3391-2</strain>
    </source>
</reference>
<dbReference type="EMBL" id="JAULSR010000001">
    <property type="protein sequence ID" value="KAK0637385.1"/>
    <property type="molecule type" value="Genomic_DNA"/>
</dbReference>
<protein>
    <submittedName>
        <fullName evidence="1">Uncharacterized protein</fullName>
    </submittedName>
</protein>
<proteinExistence type="predicted"/>
<accession>A0AA40CGI1</accession>
<organism evidence="1 2">
    <name type="scientific">Bombardia bombarda</name>
    <dbReference type="NCBI Taxonomy" id="252184"/>
    <lineage>
        <taxon>Eukaryota</taxon>
        <taxon>Fungi</taxon>
        <taxon>Dikarya</taxon>
        <taxon>Ascomycota</taxon>
        <taxon>Pezizomycotina</taxon>
        <taxon>Sordariomycetes</taxon>
        <taxon>Sordariomycetidae</taxon>
        <taxon>Sordariales</taxon>
        <taxon>Lasiosphaeriaceae</taxon>
        <taxon>Bombardia</taxon>
    </lineage>
</organism>
<comment type="caution">
    <text evidence="1">The sequence shown here is derived from an EMBL/GenBank/DDBJ whole genome shotgun (WGS) entry which is preliminary data.</text>
</comment>
<sequence length="62" mass="6796">MALWFADCLVAKHLVLVTRVFTRNTPISSATKLASLSAISFPPLHYKFGVDSIPALLVQDSH</sequence>
<name>A0AA40CGI1_9PEZI</name>
<evidence type="ECO:0000313" key="2">
    <source>
        <dbReference type="Proteomes" id="UP001174934"/>
    </source>
</evidence>
<dbReference type="Proteomes" id="UP001174934">
    <property type="component" value="Unassembled WGS sequence"/>
</dbReference>
<keyword evidence="2" id="KW-1185">Reference proteome</keyword>
<dbReference type="AlphaFoldDB" id="A0AA40CGI1"/>